<reference evidence="1 2" key="1">
    <citation type="journal article" date="2020" name="Phytopathology">
        <title>Genome Sequence Resources of Colletotrichum truncatum, C. plurivorum, C. musicola, and C. sojae: Four Species Pathogenic to Soybean (Glycine max).</title>
        <authorList>
            <person name="Rogerio F."/>
            <person name="Boufleur T.R."/>
            <person name="Ciampi-Guillardi M."/>
            <person name="Sukno S.A."/>
            <person name="Thon M.R."/>
            <person name="Massola Junior N.S."/>
            <person name="Baroncelli R."/>
        </authorList>
    </citation>
    <scope>NUCLEOTIDE SEQUENCE [LARGE SCALE GENOMIC DNA]</scope>
    <source>
        <strain evidence="1 2">CMES1059</strain>
    </source>
</reference>
<evidence type="ECO:0000313" key="1">
    <source>
        <dbReference type="EMBL" id="KAL0942202.1"/>
    </source>
</evidence>
<dbReference type="EMBL" id="VUJX02000001">
    <property type="protein sequence ID" value="KAL0942202.1"/>
    <property type="molecule type" value="Genomic_DNA"/>
</dbReference>
<proteinExistence type="predicted"/>
<name>A0ACC3ZE65_COLTU</name>
<dbReference type="Proteomes" id="UP000805649">
    <property type="component" value="Unassembled WGS sequence"/>
</dbReference>
<evidence type="ECO:0000313" key="2">
    <source>
        <dbReference type="Proteomes" id="UP000805649"/>
    </source>
</evidence>
<organism evidence="1 2">
    <name type="scientific">Colletotrichum truncatum</name>
    <name type="common">Anthracnose fungus</name>
    <name type="synonym">Colletotrichum capsici</name>
    <dbReference type="NCBI Taxonomy" id="5467"/>
    <lineage>
        <taxon>Eukaryota</taxon>
        <taxon>Fungi</taxon>
        <taxon>Dikarya</taxon>
        <taxon>Ascomycota</taxon>
        <taxon>Pezizomycotina</taxon>
        <taxon>Sordariomycetes</taxon>
        <taxon>Hypocreomycetidae</taxon>
        <taxon>Glomerellales</taxon>
        <taxon>Glomerellaceae</taxon>
        <taxon>Colletotrichum</taxon>
        <taxon>Colletotrichum truncatum species complex</taxon>
    </lineage>
</organism>
<protein>
    <submittedName>
        <fullName evidence="1">Protein Rf1, mitochondrial</fullName>
    </submittedName>
</protein>
<accession>A0ACC3ZE65</accession>
<keyword evidence="2" id="KW-1185">Reference proteome</keyword>
<comment type="caution">
    <text evidence="1">The sequence shown here is derived from an EMBL/GenBank/DDBJ whole genome shotgun (WGS) entry which is preliminary data.</text>
</comment>
<gene>
    <name evidence="1" type="ORF">CTRU02_200088</name>
</gene>
<sequence>MLRPFTCRPCLRRLQQHGPRPNCTGRVLLMSRSIANTAEAGENITFRRVHSKEPIIREPIGGHGNRHSRSRNGSGNSEQISEGQRRKDMVAAKLEATKVGKLVKYNEEWAQVWARDEIDRAREWNFLRHHLSDDQIETWKQWRRNLSQLLGYMATGDVEKRPKMPDGTDRVLKRESIESAIDEWSSWDDKKKEDVWHTLMFSALWSCPDRALVFLETTTRECTLPGYAINDVINFLARWQKQLPVEQLQSHAKSLCDLTIEVFDRSSDGRGRLRQNTIFHLTQNVDPGRIEALYHFLLERQNPIHENTLLSIADKLAGHSSYKQMALDIVIEAIRAGRADLEKTRWRSLCTSILSAKPEDIDIGDHFSAADAFGLLLEHGFTPNMVSYTAMIRNLCVSGQPERAWRVFEVMKRHNIEPDPILFSTLLDGAKRSLSASTINHVVEDAAERGAIDVVFLNDLLFSVLHFSEEEAREKKAKRGNVNSIPAFGPMLFFYMRAFKLAPLQALIPMDLSLYARLHTPRMPDDWRSAPRLFPALEAATSAIPNKLDPTGATLGVMFIAFVKSLSQPIKLISLYAYFRQLILQKNPVALQHVREKGTYIYDVILKALLESRGMQRPALDIVGDMLRDTLEERANHTSSTKDIKNEAPRIHPPPSIYTWNILLAGFLFSREKESANQISKMMQKHGVKPNVVTWNTLISGYAGIQDVRKTVQALQGLEDAGYEASTHTLKGFSRLVNKERAFVQMQKTIDFNKIKKAAVETAKRNNVSLHGEGRPVARGESDPLQQITSRQEEIGGNSERQRFRKELKAEEEEEEEEQEGQKSQRFEYLDVTPDESYVKNDVQ</sequence>